<protein>
    <submittedName>
        <fullName evidence="1">Uncharacterized protein</fullName>
    </submittedName>
</protein>
<dbReference type="RefSeq" id="WP_346248192.1">
    <property type="nucleotide sequence ID" value="NZ_JBDIZK010000012.1"/>
</dbReference>
<sequence>MPRILGLEDSDLVAAMIRGNRLIAHMLVRGGPNPAAMKGHIDVEDEQERVVARLLFSDVARGIAA</sequence>
<dbReference type="EMBL" id="JBDIZK010000012">
    <property type="protein sequence ID" value="MEN3749152.1"/>
    <property type="molecule type" value="Genomic_DNA"/>
</dbReference>
<keyword evidence="2" id="KW-1185">Reference proteome</keyword>
<evidence type="ECO:0000313" key="2">
    <source>
        <dbReference type="Proteomes" id="UP001427805"/>
    </source>
</evidence>
<comment type="caution">
    <text evidence="1">The sequence shown here is derived from an EMBL/GenBank/DDBJ whole genome shotgun (WGS) entry which is preliminary data.</text>
</comment>
<proteinExistence type="predicted"/>
<evidence type="ECO:0000313" key="1">
    <source>
        <dbReference type="EMBL" id="MEN3749152.1"/>
    </source>
</evidence>
<organism evidence="1 2">
    <name type="scientific">Sphingomonas rustica</name>
    <dbReference type="NCBI Taxonomy" id="3103142"/>
    <lineage>
        <taxon>Bacteria</taxon>
        <taxon>Pseudomonadati</taxon>
        <taxon>Pseudomonadota</taxon>
        <taxon>Alphaproteobacteria</taxon>
        <taxon>Sphingomonadales</taxon>
        <taxon>Sphingomonadaceae</taxon>
        <taxon>Sphingomonas</taxon>
    </lineage>
</organism>
<gene>
    <name evidence="1" type="ORF">TPR58_18405</name>
</gene>
<accession>A0ABV0BD32</accession>
<reference evidence="1 2" key="1">
    <citation type="submission" date="2024-05" db="EMBL/GenBank/DDBJ databases">
        <title>Sphingomonas sp. HF-S3 16S ribosomal RNA gene Genome sequencing and assembly.</title>
        <authorList>
            <person name="Lee H."/>
        </authorList>
    </citation>
    <scope>NUCLEOTIDE SEQUENCE [LARGE SCALE GENOMIC DNA]</scope>
    <source>
        <strain evidence="1 2">HF-S3</strain>
    </source>
</reference>
<dbReference type="Proteomes" id="UP001427805">
    <property type="component" value="Unassembled WGS sequence"/>
</dbReference>
<name>A0ABV0BD32_9SPHN</name>